<dbReference type="AlphaFoldDB" id="X0UJ44"/>
<proteinExistence type="predicted"/>
<gene>
    <name evidence="1" type="ORF">S01H1_29217</name>
</gene>
<reference evidence="1" key="1">
    <citation type="journal article" date="2014" name="Front. Microbiol.">
        <title>High frequency of phylogenetically diverse reductive dehalogenase-homologous genes in deep subseafloor sedimentary metagenomes.</title>
        <authorList>
            <person name="Kawai M."/>
            <person name="Futagami T."/>
            <person name="Toyoda A."/>
            <person name="Takaki Y."/>
            <person name="Nishi S."/>
            <person name="Hori S."/>
            <person name="Arai W."/>
            <person name="Tsubouchi T."/>
            <person name="Morono Y."/>
            <person name="Uchiyama I."/>
            <person name="Ito T."/>
            <person name="Fujiyama A."/>
            <person name="Inagaki F."/>
            <person name="Takami H."/>
        </authorList>
    </citation>
    <scope>NUCLEOTIDE SEQUENCE</scope>
    <source>
        <strain evidence="1">Expedition CK06-06</strain>
    </source>
</reference>
<accession>X0UJ44</accession>
<name>X0UJ44_9ZZZZ</name>
<dbReference type="EMBL" id="BARS01017899">
    <property type="protein sequence ID" value="GAF88490.1"/>
    <property type="molecule type" value="Genomic_DNA"/>
</dbReference>
<organism evidence="1">
    <name type="scientific">marine sediment metagenome</name>
    <dbReference type="NCBI Taxonomy" id="412755"/>
    <lineage>
        <taxon>unclassified sequences</taxon>
        <taxon>metagenomes</taxon>
        <taxon>ecological metagenomes</taxon>
    </lineage>
</organism>
<evidence type="ECO:0000313" key="1">
    <source>
        <dbReference type="EMBL" id="GAF88490.1"/>
    </source>
</evidence>
<comment type="caution">
    <text evidence="1">The sequence shown here is derived from an EMBL/GenBank/DDBJ whole genome shotgun (WGS) entry which is preliminary data.</text>
</comment>
<sequence length="181" mass="21676">MDYKITAFDLKLALLQYCRFERQWVCVEEFRGADVFVDTDKDIIEIEVKVNKGDLENKEIHKVLKHQRYRVGRSHRLCHPNRFYFCVPEFLVKSAHQVCESLNPKYGIIAFNPDVFERHIKWGWRGPHKRCLRMARGANRLHENYSSSRKDIAMRASAKTISLMEQIFRRNYQDIERIKND</sequence>
<protein>
    <submittedName>
        <fullName evidence="1">Uncharacterized protein</fullName>
    </submittedName>
</protein>